<dbReference type="InterPro" id="IPR041118">
    <property type="entry name" value="Rx_N"/>
</dbReference>
<comment type="similarity">
    <text evidence="1">Belongs to the disease resistance NB-LRR family.</text>
</comment>
<keyword evidence="4" id="KW-0547">Nucleotide-binding</keyword>
<evidence type="ECO:0000256" key="3">
    <source>
        <dbReference type="ARBA" id="ARBA00022737"/>
    </source>
</evidence>
<accession>A0AAV8GQR3</accession>
<gene>
    <name evidence="7" type="ORF">LUZ62_019910</name>
</gene>
<evidence type="ECO:0000259" key="6">
    <source>
        <dbReference type="Pfam" id="PF18052"/>
    </source>
</evidence>
<organism evidence="7 8">
    <name type="scientific">Rhynchospora pubera</name>
    <dbReference type="NCBI Taxonomy" id="906938"/>
    <lineage>
        <taxon>Eukaryota</taxon>
        <taxon>Viridiplantae</taxon>
        <taxon>Streptophyta</taxon>
        <taxon>Embryophyta</taxon>
        <taxon>Tracheophyta</taxon>
        <taxon>Spermatophyta</taxon>
        <taxon>Magnoliopsida</taxon>
        <taxon>Liliopsida</taxon>
        <taxon>Poales</taxon>
        <taxon>Cyperaceae</taxon>
        <taxon>Cyperoideae</taxon>
        <taxon>Rhynchosporeae</taxon>
        <taxon>Rhynchospora</taxon>
    </lineage>
</organism>
<evidence type="ECO:0000256" key="5">
    <source>
        <dbReference type="ARBA" id="ARBA00022821"/>
    </source>
</evidence>
<evidence type="ECO:0000256" key="2">
    <source>
        <dbReference type="ARBA" id="ARBA00022614"/>
    </source>
</evidence>
<feature type="domain" description="Disease resistance N-terminal" evidence="6">
    <location>
        <begin position="5"/>
        <end position="91"/>
    </location>
</feature>
<evidence type="ECO:0000256" key="4">
    <source>
        <dbReference type="ARBA" id="ARBA00022741"/>
    </source>
</evidence>
<protein>
    <submittedName>
        <fullName evidence="7">Disease resistance protein (CC-NBS-LRR class) family</fullName>
    </submittedName>
</protein>
<keyword evidence="2" id="KW-0433">Leucine-rich repeat</keyword>
<keyword evidence="5" id="KW-0611">Plant defense</keyword>
<dbReference type="Proteomes" id="UP001140206">
    <property type="component" value="Chromosome 1"/>
</dbReference>
<evidence type="ECO:0000256" key="1">
    <source>
        <dbReference type="ARBA" id="ARBA00008894"/>
    </source>
</evidence>
<dbReference type="CDD" id="cd14798">
    <property type="entry name" value="RX-CC_like"/>
    <property type="match status" value="1"/>
</dbReference>
<evidence type="ECO:0000313" key="7">
    <source>
        <dbReference type="EMBL" id="KAJ4807344.1"/>
    </source>
</evidence>
<sequence length="173" mass="19891">MAETAVNFVVGKLGEMIVKEAQLLGEVGDKVEWVKTELTRIKCYLKDADSKRRKGDARAENYLNELRDVAYRIEDAIDIFYVEIEDNRHKLDANSQKVRGCLGKLKRLGRKTTKLPARHNLEIELDGIKKLLEGISKSKADYEIDPLQERGKGEMVPHAFSENYLPMWMKLKL</sequence>
<dbReference type="InterPro" id="IPR038005">
    <property type="entry name" value="RX-like_CC"/>
</dbReference>
<evidence type="ECO:0000313" key="8">
    <source>
        <dbReference type="Proteomes" id="UP001140206"/>
    </source>
</evidence>
<dbReference type="PANTHER" id="PTHR19338:SF0">
    <property type="entry name" value="MITOCHONDRIAL IMPORT INNER MEMBRANE TRANSLOCASE SUBUNIT TIM13"/>
    <property type="match status" value="1"/>
</dbReference>
<comment type="caution">
    <text evidence="7">The sequence shown here is derived from an EMBL/GenBank/DDBJ whole genome shotgun (WGS) entry which is preliminary data.</text>
</comment>
<proteinExistence type="inferred from homology"/>
<dbReference type="Pfam" id="PF18052">
    <property type="entry name" value="Rx_N"/>
    <property type="match status" value="1"/>
</dbReference>
<name>A0AAV8GQR3_9POAL</name>
<dbReference type="GO" id="GO:0000166">
    <property type="term" value="F:nucleotide binding"/>
    <property type="evidence" value="ECO:0007669"/>
    <property type="project" value="UniProtKB-KW"/>
</dbReference>
<dbReference type="PANTHER" id="PTHR19338">
    <property type="entry name" value="TRANSLOCASE OF INNER MITOCHONDRIAL MEMBRANE 13 HOMOLOG"/>
    <property type="match status" value="1"/>
</dbReference>
<dbReference type="GO" id="GO:0006952">
    <property type="term" value="P:defense response"/>
    <property type="evidence" value="ECO:0007669"/>
    <property type="project" value="UniProtKB-KW"/>
</dbReference>
<reference evidence="7" key="1">
    <citation type="submission" date="2022-08" db="EMBL/GenBank/DDBJ databases">
        <authorList>
            <person name="Marques A."/>
        </authorList>
    </citation>
    <scope>NUCLEOTIDE SEQUENCE</scope>
    <source>
        <strain evidence="7">RhyPub2mFocal</strain>
        <tissue evidence="7">Leaves</tissue>
    </source>
</reference>
<dbReference type="AlphaFoldDB" id="A0AAV8GQR3"/>
<dbReference type="Gene3D" id="1.20.5.4130">
    <property type="match status" value="1"/>
</dbReference>
<dbReference type="EMBL" id="JAMFTS010000001">
    <property type="protein sequence ID" value="KAJ4807344.1"/>
    <property type="molecule type" value="Genomic_DNA"/>
</dbReference>
<keyword evidence="8" id="KW-1185">Reference proteome</keyword>
<keyword evidence="3" id="KW-0677">Repeat</keyword>